<dbReference type="AlphaFoldDB" id="A0A934M6V1"/>
<dbReference type="PANTHER" id="PTHR43204">
    <property type="entry name" value="ABC TRANSPORTER I FAMILY MEMBER 6, CHLOROPLASTIC"/>
    <property type="match status" value="1"/>
</dbReference>
<evidence type="ECO:0000256" key="2">
    <source>
        <dbReference type="ARBA" id="ARBA00022741"/>
    </source>
</evidence>
<keyword evidence="3 5" id="KW-0067">ATP-binding</keyword>
<evidence type="ECO:0000313" key="5">
    <source>
        <dbReference type="EMBL" id="MBI8988882.1"/>
    </source>
</evidence>
<accession>A0A934M6V1</accession>
<comment type="similarity">
    <text evidence="1">Belongs to the ABC transporter superfamily. Ycf16 family.</text>
</comment>
<dbReference type="PROSITE" id="PS50893">
    <property type="entry name" value="ABC_TRANSPORTER_2"/>
    <property type="match status" value="1"/>
</dbReference>
<dbReference type="SUPFAM" id="SSF52540">
    <property type="entry name" value="P-loop containing nucleoside triphosphate hydrolases"/>
    <property type="match status" value="1"/>
</dbReference>
<dbReference type="RefSeq" id="WP_198737923.1">
    <property type="nucleotide sequence ID" value="NZ_JAEIOS010000011.1"/>
</dbReference>
<reference evidence="5" key="1">
    <citation type="submission" date="2020-12" db="EMBL/GenBank/DDBJ databases">
        <title>Genome public.</title>
        <authorList>
            <person name="Sun Q."/>
        </authorList>
    </citation>
    <scope>NUCLEOTIDE SEQUENCE</scope>
    <source>
        <strain evidence="5">CCM 8863</strain>
    </source>
</reference>
<name>A0A934M6V1_9CORY</name>
<evidence type="ECO:0000256" key="1">
    <source>
        <dbReference type="ARBA" id="ARBA00006216"/>
    </source>
</evidence>
<feature type="domain" description="ABC transporter" evidence="4">
    <location>
        <begin position="8"/>
        <end position="238"/>
    </location>
</feature>
<comment type="caution">
    <text evidence="5">The sequence shown here is derived from an EMBL/GenBank/DDBJ whole genome shotgun (WGS) entry which is preliminary data.</text>
</comment>
<dbReference type="Gene3D" id="3.40.50.300">
    <property type="entry name" value="P-loop containing nucleotide triphosphate hydrolases"/>
    <property type="match status" value="1"/>
</dbReference>
<evidence type="ECO:0000259" key="4">
    <source>
        <dbReference type="PROSITE" id="PS50893"/>
    </source>
</evidence>
<evidence type="ECO:0000256" key="3">
    <source>
        <dbReference type="ARBA" id="ARBA00022840"/>
    </source>
</evidence>
<dbReference type="Proteomes" id="UP000645966">
    <property type="component" value="Unassembled WGS sequence"/>
</dbReference>
<dbReference type="EMBL" id="JAEIOS010000011">
    <property type="protein sequence ID" value="MBI8988882.1"/>
    <property type="molecule type" value="Genomic_DNA"/>
</dbReference>
<dbReference type="GO" id="GO:0005524">
    <property type="term" value="F:ATP binding"/>
    <property type="evidence" value="ECO:0007669"/>
    <property type="project" value="UniProtKB-KW"/>
</dbReference>
<organism evidence="5 6">
    <name type="scientific">Corynebacterium meridianum</name>
    <dbReference type="NCBI Taxonomy" id="2765363"/>
    <lineage>
        <taxon>Bacteria</taxon>
        <taxon>Bacillati</taxon>
        <taxon>Actinomycetota</taxon>
        <taxon>Actinomycetes</taxon>
        <taxon>Mycobacteriales</taxon>
        <taxon>Corynebacteriaceae</taxon>
        <taxon>Corynebacterium</taxon>
    </lineage>
</organism>
<evidence type="ECO:0000313" key="6">
    <source>
        <dbReference type="Proteomes" id="UP000645966"/>
    </source>
</evidence>
<dbReference type="InterPro" id="IPR010230">
    <property type="entry name" value="FeS-cluster_ATPase_SufC"/>
</dbReference>
<protein>
    <submittedName>
        <fullName evidence="5">ATP-binding cassette domain-containing protein</fullName>
    </submittedName>
</protein>
<gene>
    <name evidence="5" type="ORF">JDV75_03790</name>
</gene>
<keyword evidence="2" id="KW-0547">Nucleotide-binding</keyword>
<proteinExistence type="inferred from homology"/>
<dbReference type="GO" id="GO:0016887">
    <property type="term" value="F:ATP hydrolysis activity"/>
    <property type="evidence" value="ECO:0007669"/>
    <property type="project" value="InterPro"/>
</dbReference>
<keyword evidence="6" id="KW-1185">Reference proteome</keyword>
<dbReference type="InterPro" id="IPR027417">
    <property type="entry name" value="P-loop_NTPase"/>
</dbReference>
<dbReference type="InterPro" id="IPR003439">
    <property type="entry name" value="ABC_transporter-like_ATP-bd"/>
</dbReference>
<sequence>MDTTTPLLALDDVTVAVDDITVCHNITLTVNHGENHVLIGANGSGKSSLLNAVMGTGPFRVTGGRIFLNGRDITELPVDERARAGLGLAVQHPPKLHGITVEKLAQAIRAGDRLPSAAENLDLSQFLDRDVHCGFSGGEMRRFEMLKLHLQRPAMCLLDEPESGVDLEHVSVVGRALADLLQTPCADGSARSALVVTHTGFILDHLDSPIAHLMSDGRLTDSGDARDMLARVRTDGWAA</sequence>
<dbReference type="PANTHER" id="PTHR43204:SF1">
    <property type="entry name" value="ABC TRANSPORTER I FAMILY MEMBER 6, CHLOROPLASTIC"/>
    <property type="match status" value="1"/>
</dbReference>
<dbReference type="Pfam" id="PF00005">
    <property type="entry name" value="ABC_tran"/>
    <property type="match status" value="1"/>
</dbReference>